<dbReference type="SUPFAM" id="SSF53850">
    <property type="entry name" value="Periplasmic binding protein-like II"/>
    <property type="match status" value="1"/>
</dbReference>
<dbReference type="CDD" id="cd13586">
    <property type="entry name" value="PBP2_Maltose_binding_like"/>
    <property type="match status" value="1"/>
</dbReference>
<evidence type="ECO:0000313" key="7">
    <source>
        <dbReference type="Proteomes" id="UP001324533"/>
    </source>
</evidence>
<feature type="chain" id="PRO_5046488410" evidence="5">
    <location>
        <begin position="24"/>
        <end position="417"/>
    </location>
</feature>
<dbReference type="Gene3D" id="3.40.190.10">
    <property type="entry name" value="Periplasmic binding protein-like II"/>
    <property type="match status" value="2"/>
</dbReference>
<evidence type="ECO:0000313" key="6">
    <source>
        <dbReference type="EMBL" id="WQB71331.1"/>
    </source>
</evidence>
<reference evidence="6 7" key="1">
    <citation type="submission" date="2023-06" db="EMBL/GenBank/DDBJ databases">
        <title>Rock-solubilizing bacteria, Microbacterium invictum, promotes re-establishment of vegetation in rocky wasteland by accelerating rock bio-weathering and reshaping soil bacterial community.</title>
        <authorList>
            <person name="Liu C."/>
        </authorList>
    </citation>
    <scope>NUCLEOTIDE SEQUENCE [LARGE SCALE GENOMIC DNA]</scope>
    <source>
        <strain evidence="6 7">X-18</strain>
    </source>
</reference>
<sequence>MKVMNKRALGLSAFLVGGAVVLAGCAGGGGGESSGGADSGGDSGAAENTLTVWVDADRERALQDVATAFEEEKGIAVDLVVKEYEDIQQDFITQVPSGEGPDITIGGHDWTGAFVQDGVVAPVELGDKAAEFEEVAIAAVTYDGNTYGLPYAIENIALVRNADLVPEAPTNFDDMIAKGTAAGTQYPFVVGLNPQNSDPYHLYPFQTSFGNSVFAQNADGSYDAANLTIGDEAGQQFATWLGQQGAAGVFNLNLDGDLAKEAFNAGQAPFFLTGPWNIADAVDAGVNVAVDPIPSAGGQTARPFAGVQTFFLSSQSENALAANEFLVNYIATPEVQTALFEAGGRAPALTESFEAAQSDPIVAGFASVGAEAVPMPSIPQMGAVWDDWGTTEVAIIQGSDPVSSWTTMSENIQGKIG</sequence>
<evidence type="ECO:0000256" key="3">
    <source>
        <dbReference type="ARBA" id="ARBA00022597"/>
    </source>
</evidence>
<dbReference type="PROSITE" id="PS51257">
    <property type="entry name" value="PROKAR_LIPOPROTEIN"/>
    <property type="match status" value="1"/>
</dbReference>
<name>A0ABZ0VD71_9MICO</name>
<dbReference type="Proteomes" id="UP001324533">
    <property type="component" value="Chromosome"/>
</dbReference>
<dbReference type="RefSeq" id="WP_322411448.1">
    <property type="nucleotide sequence ID" value="NZ_CP139779.1"/>
</dbReference>
<keyword evidence="7" id="KW-1185">Reference proteome</keyword>
<protein>
    <submittedName>
        <fullName evidence="6">Maltose ABC transporter substrate-binding protein</fullName>
    </submittedName>
</protein>
<keyword evidence="2" id="KW-0813">Transport</keyword>
<evidence type="ECO:0000256" key="1">
    <source>
        <dbReference type="ARBA" id="ARBA00008520"/>
    </source>
</evidence>
<dbReference type="PRINTS" id="PR00181">
    <property type="entry name" value="MALTOSEBP"/>
</dbReference>
<feature type="signal peptide" evidence="5">
    <location>
        <begin position="1"/>
        <end position="23"/>
    </location>
</feature>
<proteinExistence type="inferred from homology"/>
<accession>A0ABZ0VD71</accession>
<evidence type="ECO:0000256" key="2">
    <source>
        <dbReference type="ARBA" id="ARBA00022448"/>
    </source>
</evidence>
<comment type="similarity">
    <text evidence="1">Belongs to the bacterial solute-binding protein 1 family.</text>
</comment>
<dbReference type="PANTHER" id="PTHR30061:SF50">
    <property type="entry name" value="MALTOSE_MALTODEXTRIN-BINDING PERIPLASMIC PROTEIN"/>
    <property type="match status" value="1"/>
</dbReference>
<evidence type="ECO:0000256" key="5">
    <source>
        <dbReference type="SAM" id="SignalP"/>
    </source>
</evidence>
<keyword evidence="4 5" id="KW-0732">Signal</keyword>
<gene>
    <name evidence="6" type="ORF">T9R20_05015</name>
</gene>
<evidence type="ECO:0000256" key="4">
    <source>
        <dbReference type="ARBA" id="ARBA00022729"/>
    </source>
</evidence>
<dbReference type="InterPro" id="IPR006060">
    <property type="entry name" value="Maltose/Cyclodextrin-bd"/>
</dbReference>
<dbReference type="Pfam" id="PF13416">
    <property type="entry name" value="SBP_bac_8"/>
    <property type="match status" value="1"/>
</dbReference>
<keyword evidence="3" id="KW-0762">Sugar transport</keyword>
<organism evidence="6 7">
    <name type="scientific">Microbacterium invictum</name>
    <dbReference type="NCBI Taxonomy" id="515415"/>
    <lineage>
        <taxon>Bacteria</taxon>
        <taxon>Bacillati</taxon>
        <taxon>Actinomycetota</taxon>
        <taxon>Actinomycetes</taxon>
        <taxon>Micrococcales</taxon>
        <taxon>Microbacteriaceae</taxon>
        <taxon>Microbacterium</taxon>
    </lineage>
</organism>
<dbReference type="EMBL" id="CP139779">
    <property type="protein sequence ID" value="WQB71331.1"/>
    <property type="molecule type" value="Genomic_DNA"/>
</dbReference>
<dbReference type="PANTHER" id="PTHR30061">
    <property type="entry name" value="MALTOSE-BINDING PERIPLASMIC PROTEIN"/>
    <property type="match status" value="1"/>
</dbReference>
<dbReference type="InterPro" id="IPR006059">
    <property type="entry name" value="SBP"/>
</dbReference>